<dbReference type="OrthoDB" id="6365676at2759"/>
<dbReference type="InterPro" id="IPR036864">
    <property type="entry name" value="Zn2-C6_fun-type_DNA-bd_sf"/>
</dbReference>
<evidence type="ECO:0000256" key="2">
    <source>
        <dbReference type="ARBA" id="ARBA00022833"/>
    </source>
</evidence>
<gene>
    <name evidence="11" type="ORF">Asppvi_008022</name>
</gene>
<name>A0A9P3EXK7_9EURO</name>
<dbReference type="PROSITE" id="PS50157">
    <property type="entry name" value="ZINC_FINGER_C2H2_2"/>
    <property type="match status" value="1"/>
</dbReference>
<evidence type="ECO:0000256" key="6">
    <source>
        <dbReference type="ARBA" id="ARBA00023242"/>
    </source>
</evidence>
<sequence>MSTGSLGGRHLRCEICSFTFHRSDHLKRHLLIHKPPKQYRCQFCSSTYSRGDVLRRHWATCARRLQSGQEIPKADSGGKHKHACDACARLKKACNGLQPCAECEFRGRLCSYERLTGGQPARDKRRELASVYSEQQDWETKGFGSITWGINRWPMFVNQKETLERELNDGKHPPDFMDALEASLEAIIKKPAVSASNSDVSMTKESSESPNGGGPGPTHQQLTASRPMSTSSMACEYSDMSFEDAHTGPSRKQPMSRKGRTQLSKTPTMQLDTNAATKILSEDDILLIATQHCKAMSSQPTFSGRSGEDVDLYIDQCRFTWAGVDLDPEDRKLAIATTP</sequence>
<dbReference type="EMBL" id="BHVY01000005">
    <property type="protein sequence ID" value="GIJ89093.1"/>
    <property type="molecule type" value="Genomic_DNA"/>
</dbReference>
<dbReference type="GeneID" id="67006632"/>
<accession>A0A9P3EXK7</accession>
<feature type="compositionally biased region" description="Polar residues" evidence="8">
    <location>
        <begin position="218"/>
        <end position="230"/>
    </location>
</feature>
<evidence type="ECO:0000256" key="7">
    <source>
        <dbReference type="PROSITE-ProRule" id="PRU00042"/>
    </source>
</evidence>
<dbReference type="SMART" id="SM00066">
    <property type="entry name" value="GAL4"/>
    <property type="match status" value="1"/>
</dbReference>
<keyword evidence="2" id="KW-0862">Zinc</keyword>
<dbReference type="SUPFAM" id="SSF57667">
    <property type="entry name" value="beta-beta-alpha zinc fingers"/>
    <property type="match status" value="1"/>
</dbReference>
<keyword evidence="4" id="KW-0238">DNA-binding</keyword>
<dbReference type="SMART" id="SM00355">
    <property type="entry name" value="ZnF_C2H2"/>
    <property type="match status" value="2"/>
</dbReference>
<feature type="domain" description="C2H2-type" evidence="10">
    <location>
        <begin position="11"/>
        <end position="38"/>
    </location>
</feature>
<feature type="region of interest" description="Disordered" evidence="8">
    <location>
        <begin position="193"/>
        <end position="230"/>
    </location>
</feature>
<evidence type="ECO:0000313" key="11">
    <source>
        <dbReference type="EMBL" id="GIJ89093.1"/>
    </source>
</evidence>
<dbReference type="GO" id="GO:0008270">
    <property type="term" value="F:zinc ion binding"/>
    <property type="evidence" value="ECO:0007669"/>
    <property type="project" value="UniProtKB-KW"/>
</dbReference>
<dbReference type="Proteomes" id="UP001043456">
    <property type="component" value="Unassembled WGS sequence"/>
</dbReference>
<dbReference type="InterPro" id="IPR013087">
    <property type="entry name" value="Znf_C2H2_type"/>
</dbReference>
<feature type="compositionally biased region" description="Polar residues" evidence="8">
    <location>
        <begin position="194"/>
        <end position="204"/>
    </location>
</feature>
<evidence type="ECO:0000256" key="5">
    <source>
        <dbReference type="ARBA" id="ARBA00023163"/>
    </source>
</evidence>
<keyword evidence="3" id="KW-0805">Transcription regulation</keyword>
<dbReference type="CDD" id="cd00067">
    <property type="entry name" value="GAL4"/>
    <property type="match status" value="1"/>
</dbReference>
<dbReference type="Pfam" id="PF00172">
    <property type="entry name" value="Zn_clus"/>
    <property type="match status" value="1"/>
</dbReference>
<keyword evidence="12" id="KW-1185">Reference proteome</keyword>
<dbReference type="RefSeq" id="XP_043159839.1">
    <property type="nucleotide sequence ID" value="XM_043303904.1"/>
</dbReference>
<proteinExistence type="predicted"/>
<evidence type="ECO:0000256" key="8">
    <source>
        <dbReference type="SAM" id="MobiDB-lite"/>
    </source>
</evidence>
<dbReference type="Gene3D" id="4.10.240.10">
    <property type="entry name" value="Zn(2)-C6 fungal-type DNA-binding domain"/>
    <property type="match status" value="1"/>
</dbReference>
<keyword evidence="7" id="KW-0863">Zinc-finger</keyword>
<reference evidence="11 12" key="1">
    <citation type="submission" date="2018-10" db="EMBL/GenBank/DDBJ databases">
        <title>Pan-genome distribution and transcriptional activeness of fungal secondary metabolism genes in Aspergillus section Fumigati.</title>
        <authorList>
            <person name="Takahashi H."/>
            <person name="Umemura M."/>
            <person name="Ninomiya A."/>
            <person name="Kusuya Y."/>
            <person name="Urayama S."/>
            <person name="Shimizu M."/>
            <person name="Watanabe A."/>
            <person name="Kamei K."/>
            <person name="Yaguchi T."/>
            <person name="Hagiwara D."/>
        </authorList>
    </citation>
    <scope>NUCLEOTIDE SEQUENCE [LARGE SCALE GENOMIC DNA]</scope>
    <source>
        <strain evidence="11 12">IFM 55266</strain>
    </source>
</reference>
<evidence type="ECO:0008006" key="13">
    <source>
        <dbReference type="Google" id="ProtNLM"/>
    </source>
</evidence>
<dbReference type="AlphaFoldDB" id="A0A9P3EXK7"/>
<dbReference type="GO" id="GO:0003677">
    <property type="term" value="F:DNA binding"/>
    <property type="evidence" value="ECO:0007669"/>
    <property type="project" value="UniProtKB-KW"/>
</dbReference>
<dbReference type="InterPro" id="IPR001138">
    <property type="entry name" value="Zn2Cys6_DnaBD"/>
</dbReference>
<evidence type="ECO:0000256" key="4">
    <source>
        <dbReference type="ARBA" id="ARBA00023125"/>
    </source>
</evidence>
<evidence type="ECO:0000313" key="12">
    <source>
        <dbReference type="Proteomes" id="UP001043456"/>
    </source>
</evidence>
<keyword evidence="6" id="KW-0539">Nucleus</keyword>
<keyword evidence="5" id="KW-0804">Transcription</keyword>
<dbReference type="SUPFAM" id="SSF57701">
    <property type="entry name" value="Zn2/Cys6 DNA-binding domain"/>
    <property type="match status" value="1"/>
</dbReference>
<evidence type="ECO:0000256" key="3">
    <source>
        <dbReference type="ARBA" id="ARBA00023015"/>
    </source>
</evidence>
<evidence type="ECO:0000256" key="1">
    <source>
        <dbReference type="ARBA" id="ARBA00022723"/>
    </source>
</evidence>
<dbReference type="Gene3D" id="3.30.160.60">
    <property type="entry name" value="Classic Zinc Finger"/>
    <property type="match status" value="1"/>
</dbReference>
<dbReference type="PROSITE" id="PS50048">
    <property type="entry name" value="ZN2_CY6_FUNGAL_2"/>
    <property type="match status" value="1"/>
</dbReference>
<comment type="caution">
    <text evidence="11">The sequence shown here is derived from an EMBL/GenBank/DDBJ whole genome shotgun (WGS) entry which is preliminary data.</text>
</comment>
<feature type="domain" description="Zn(2)-C6 fungal-type" evidence="9">
    <location>
        <begin position="83"/>
        <end position="112"/>
    </location>
</feature>
<dbReference type="InterPro" id="IPR036236">
    <property type="entry name" value="Znf_C2H2_sf"/>
</dbReference>
<evidence type="ECO:0000259" key="10">
    <source>
        <dbReference type="PROSITE" id="PS50157"/>
    </source>
</evidence>
<organism evidence="11 12">
    <name type="scientific">Aspergillus pseudoviridinutans</name>
    <dbReference type="NCBI Taxonomy" id="1517512"/>
    <lineage>
        <taxon>Eukaryota</taxon>
        <taxon>Fungi</taxon>
        <taxon>Dikarya</taxon>
        <taxon>Ascomycota</taxon>
        <taxon>Pezizomycotina</taxon>
        <taxon>Eurotiomycetes</taxon>
        <taxon>Eurotiomycetidae</taxon>
        <taxon>Eurotiales</taxon>
        <taxon>Aspergillaceae</taxon>
        <taxon>Aspergillus</taxon>
        <taxon>Aspergillus subgen. Fumigati</taxon>
    </lineage>
</organism>
<evidence type="ECO:0000259" key="9">
    <source>
        <dbReference type="PROSITE" id="PS50048"/>
    </source>
</evidence>
<dbReference type="PROSITE" id="PS00028">
    <property type="entry name" value="ZINC_FINGER_C2H2_1"/>
    <property type="match status" value="1"/>
</dbReference>
<dbReference type="GO" id="GO:0000981">
    <property type="term" value="F:DNA-binding transcription factor activity, RNA polymerase II-specific"/>
    <property type="evidence" value="ECO:0007669"/>
    <property type="project" value="InterPro"/>
</dbReference>
<dbReference type="PANTHER" id="PTHR47660">
    <property type="entry name" value="TRANSCRIPTION FACTOR WITH C2H2 AND ZN(2)-CYS(6) DNA BINDING DOMAIN (EUROFUNG)-RELATED-RELATED"/>
    <property type="match status" value="1"/>
</dbReference>
<dbReference type="PANTHER" id="PTHR47660:SF2">
    <property type="entry name" value="TRANSCRIPTION FACTOR WITH C2H2 AND ZN(2)-CYS(6) DNA BINDING DOMAIN (EUROFUNG)"/>
    <property type="match status" value="1"/>
</dbReference>
<keyword evidence="1" id="KW-0479">Metal-binding</keyword>
<protein>
    <recommendedName>
        <fullName evidence="13">C2H2 type zinc finger domain protein</fullName>
    </recommendedName>
</protein>
<feature type="region of interest" description="Disordered" evidence="8">
    <location>
        <begin position="242"/>
        <end position="264"/>
    </location>
</feature>